<keyword evidence="1" id="KW-0812">Transmembrane</keyword>
<evidence type="ECO:0000313" key="3">
    <source>
        <dbReference type="Proteomes" id="UP000178558"/>
    </source>
</evidence>
<feature type="transmembrane region" description="Helical" evidence="1">
    <location>
        <begin position="140"/>
        <end position="158"/>
    </location>
</feature>
<name>A0A1F7J5Q3_9BACT</name>
<feature type="transmembrane region" description="Helical" evidence="1">
    <location>
        <begin position="72"/>
        <end position="92"/>
    </location>
</feature>
<organism evidence="2 3">
    <name type="scientific">Candidatus Roizmanbacteria bacterium RIFCSPLOWO2_01_FULL_40_42</name>
    <dbReference type="NCBI Taxonomy" id="1802066"/>
    <lineage>
        <taxon>Bacteria</taxon>
        <taxon>Candidatus Roizmaniibacteriota</taxon>
    </lineage>
</organism>
<feature type="transmembrane region" description="Helical" evidence="1">
    <location>
        <begin position="178"/>
        <end position="194"/>
    </location>
</feature>
<accession>A0A1F7J5Q3</accession>
<keyword evidence="1" id="KW-0472">Membrane</keyword>
<dbReference type="Proteomes" id="UP000178558">
    <property type="component" value="Unassembled WGS sequence"/>
</dbReference>
<feature type="transmembrane region" description="Helical" evidence="1">
    <location>
        <begin position="294"/>
        <end position="314"/>
    </location>
</feature>
<feature type="transmembrane region" description="Helical" evidence="1">
    <location>
        <begin position="41"/>
        <end position="60"/>
    </location>
</feature>
<evidence type="ECO:0000256" key="1">
    <source>
        <dbReference type="SAM" id="Phobius"/>
    </source>
</evidence>
<feature type="transmembrane region" description="Helical" evidence="1">
    <location>
        <begin position="201"/>
        <end position="219"/>
    </location>
</feature>
<protein>
    <submittedName>
        <fullName evidence="2">Uncharacterized protein</fullName>
    </submittedName>
</protein>
<feature type="transmembrane region" description="Helical" evidence="1">
    <location>
        <begin position="112"/>
        <end position="128"/>
    </location>
</feature>
<evidence type="ECO:0000313" key="2">
    <source>
        <dbReference type="EMBL" id="OGK50923.1"/>
    </source>
</evidence>
<dbReference type="EMBL" id="MGAQ01000010">
    <property type="protein sequence ID" value="OGK50923.1"/>
    <property type="molecule type" value="Genomic_DNA"/>
</dbReference>
<proteinExistence type="predicted"/>
<reference evidence="2 3" key="1">
    <citation type="journal article" date="2016" name="Nat. Commun.">
        <title>Thousands of microbial genomes shed light on interconnected biogeochemical processes in an aquifer system.</title>
        <authorList>
            <person name="Anantharaman K."/>
            <person name="Brown C.T."/>
            <person name="Hug L.A."/>
            <person name="Sharon I."/>
            <person name="Castelle C.J."/>
            <person name="Probst A.J."/>
            <person name="Thomas B.C."/>
            <person name="Singh A."/>
            <person name="Wilkins M.J."/>
            <person name="Karaoz U."/>
            <person name="Brodie E.L."/>
            <person name="Williams K.H."/>
            <person name="Hubbard S.S."/>
            <person name="Banfield J.F."/>
        </authorList>
    </citation>
    <scope>NUCLEOTIDE SEQUENCE [LARGE SCALE GENOMIC DNA]</scope>
</reference>
<feature type="transmembrane region" description="Helical" evidence="1">
    <location>
        <begin position="320"/>
        <end position="337"/>
    </location>
</feature>
<feature type="transmembrane region" description="Helical" evidence="1">
    <location>
        <begin position="12"/>
        <end position="35"/>
    </location>
</feature>
<sequence>MDISLLQRRVIRYTPIVFLIFSYLAVGVDSIVYPGFFGKHFFIDSRILTALSLILLYGIFASRKWRMPSRLISLNALVLFPFSIISVGILTLLEYIKYPNFVFATLHIHYDQLFYILILSAFTYVAFLDKKTIRKHRQVLLVWFAVFLLYAGILVRMWPQDAFLIFSGEDDLFEWLQFFFYLLSSVSSFYLMIQSYKKKKYFSVFVYEMLGLFAFFVAGEEISWGQRLFHIPSPSFLLKNNYQREISVHNLNSLQQFQYLFYMAFSLFFLVGRVTTRFISKKLSKIIQRFISPWYLFLYFLPIFVFYLYMNFLGGTHREWQEFSELLLAIGILLYVWETRRKQEKTSLSK</sequence>
<comment type="caution">
    <text evidence="2">The sequence shown here is derived from an EMBL/GenBank/DDBJ whole genome shotgun (WGS) entry which is preliminary data.</text>
</comment>
<feature type="transmembrane region" description="Helical" evidence="1">
    <location>
        <begin position="257"/>
        <end position="274"/>
    </location>
</feature>
<dbReference type="AlphaFoldDB" id="A0A1F7J5Q3"/>
<keyword evidence="1" id="KW-1133">Transmembrane helix</keyword>
<gene>
    <name evidence="2" type="ORF">A3B50_01450</name>
</gene>